<dbReference type="PROSITE" id="PS51767">
    <property type="entry name" value="PEPTIDASE_A1"/>
    <property type="match status" value="1"/>
</dbReference>
<protein>
    <submittedName>
        <fullName evidence="8">Acid protease</fullName>
    </submittedName>
</protein>
<dbReference type="AlphaFoldDB" id="A0A8E2DSZ8"/>
<evidence type="ECO:0000259" key="7">
    <source>
        <dbReference type="PROSITE" id="PS51767"/>
    </source>
</evidence>
<evidence type="ECO:0000256" key="4">
    <source>
        <dbReference type="SAM" id="MobiDB-lite"/>
    </source>
</evidence>
<reference evidence="8 9" key="1">
    <citation type="submission" date="2016-07" db="EMBL/GenBank/DDBJ databases">
        <title>Draft genome of the white-rot fungus Obba rivulosa 3A-2.</title>
        <authorList>
            <consortium name="DOE Joint Genome Institute"/>
            <person name="Miettinen O."/>
            <person name="Riley R."/>
            <person name="Acob R."/>
            <person name="Barry K."/>
            <person name="Cullen D."/>
            <person name="De Vries R."/>
            <person name="Hainaut M."/>
            <person name="Hatakka A."/>
            <person name="Henrissat B."/>
            <person name="Hilden K."/>
            <person name="Kuo R."/>
            <person name="Labutti K."/>
            <person name="Lipzen A."/>
            <person name="Makela M.R."/>
            <person name="Sandor L."/>
            <person name="Spatafora J.W."/>
            <person name="Grigoriev I.V."/>
            <person name="Hibbett D.S."/>
        </authorList>
    </citation>
    <scope>NUCLEOTIDE SEQUENCE [LARGE SCALE GENOMIC DNA]</scope>
    <source>
        <strain evidence="8 9">3A-2</strain>
    </source>
</reference>
<organism evidence="8 9">
    <name type="scientific">Obba rivulosa</name>
    <dbReference type="NCBI Taxonomy" id="1052685"/>
    <lineage>
        <taxon>Eukaryota</taxon>
        <taxon>Fungi</taxon>
        <taxon>Dikarya</taxon>
        <taxon>Basidiomycota</taxon>
        <taxon>Agaricomycotina</taxon>
        <taxon>Agaricomycetes</taxon>
        <taxon>Polyporales</taxon>
        <taxon>Gelatoporiaceae</taxon>
        <taxon>Obba</taxon>
    </lineage>
</organism>
<evidence type="ECO:0000256" key="2">
    <source>
        <dbReference type="ARBA" id="ARBA00022750"/>
    </source>
</evidence>
<dbReference type="GO" id="GO:0006508">
    <property type="term" value="P:proteolysis"/>
    <property type="evidence" value="ECO:0007669"/>
    <property type="project" value="UniProtKB-KW"/>
</dbReference>
<sequence length="510" mass="54473">MKSQLYAPSLLLYISLLLELKDVHASLSLSVSGRRREVYAGLVKRGSMSGANLQDSGDLDYYTNITLNGTQNTVLIDTGSSDLWVAGSIPGAADSGQTASVTYAIGDVHGPIKFANLEFDGYSVENQAFIEAAVDASHPGGQGLIGLGPNSGSEIHGQINNPSGDAALDRIFRANMSAPNILTILLGRSDDPSEPFPGEITVGRTIDGFENVTSQPKLSVRTDSDAVDQHWQTLTDKNGIIGPDGQPISVSSDVKGAPSGQLVAVFDSGFSLPQVPKSVADGIYGRFPQASFQNVTQGGIGLTWTLPCDIEVNITFKFGGVSIPIHPLDTNYDDGLMYPNGTKFCVGAFQPIQPGAESSEYDMILGMAFLRNAYLLVNFGDFVDGSTSNTAAPYIQLLPVTSPSAAHNDFVAERLGGKDTGQDFQLLPATPGDDDDDSDGKSFSQKIKRYLPYIIAGSVVVGLLLIGGVTWCCLRGRRQRYRPLHEPAPIGATYEHQPPPFASYQPSRRY</sequence>
<dbReference type="InterPro" id="IPR001969">
    <property type="entry name" value="Aspartic_peptidase_AS"/>
</dbReference>
<keyword evidence="5" id="KW-1133">Transmembrane helix</keyword>
<keyword evidence="5" id="KW-0472">Membrane</keyword>
<dbReference type="InterPro" id="IPR034164">
    <property type="entry name" value="Pepsin-like_dom"/>
</dbReference>
<evidence type="ECO:0000256" key="6">
    <source>
        <dbReference type="SAM" id="SignalP"/>
    </source>
</evidence>
<dbReference type="InterPro" id="IPR021109">
    <property type="entry name" value="Peptidase_aspartic_dom_sf"/>
</dbReference>
<evidence type="ECO:0000256" key="5">
    <source>
        <dbReference type="SAM" id="Phobius"/>
    </source>
</evidence>
<feature type="transmembrane region" description="Helical" evidence="5">
    <location>
        <begin position="450"/>
        <end position="474"/>
    </location>
</feature>
<dbReference type="Proteomes" id="UP000250043">
    <property type="component" value="Unassembled WGS sequence"/>
</dbReference>
<keyword evidence="9" id="KW-1185">Reference proteome</keyword>
<keyword evidence="5" id="KW-0812">Transmembrane</keyword>
<dbReference type="PROSITE" id="PS00141">
    <property type="entry name" value="ASP_PROTEASE"/>
    <property type="match status" value="1"/>
</dbReference>
<dbReference type="SUPFAM" id="SSF50630">
    <property type="entry name" value="Acid proteases"/>
    <property type="match status" value="1"/>
</dbReference>
<dbReference type="EMBL" id="KV722338">
    <property type="protein sequence ID" value="OCH95148.1"/>
    <property type="molecule type" value="Genomic_DNA"/>
</dbReference>
<evidence type="ECO:0000256" key="3">
    <source>
        <dbReference type="RuleBase" id="RU000454"/>
    </source>
</evidence>
<feature type="region of interest" description="Disordered" evidence="4">
    <location>
        <begin position="489"/>
        <end position="510"/>
    </location>
</feature>
<dbReference type="Pfam" id="PF00026">
    <property type="entry name" value="Asp"/>
    <property type="match status" value="1"/>
</dbReference>
<dbReference type="InterPro" id="IPR001461">
    <property type="entry name" value="Aspartic_peptidase_A1"/>
</dbReference>
<feature type="domain" description="Peptidase A1" evidence="7">
    <location>
        <begin position="61"/>
        <end position="387"/>
    </location>
</feature>
<feature type="signal peptide" evidence="6">
    <location>
        <begin position="1"/>
        <end position="25"/>
    </location>
</feature>
<feature type="region of interest" description="Disordered" evidence="4">
    <location>
        <begin position="421"/>
        <end position="441"/>
    </location>
</feature>
<keyword evidence="3 8" id="KW-0645">Protease</keyword>
<dbReference type="PANTHER" id="PTHR47966:SF51">
    <property type="entry name" value="BETA-SITE APP-CLEAVING ENZYME, ISOFORM A-RELATED"/>
    <property type="match status" value="1"/>
</dbReference>
<keyword evidence="2 3" id="KW-0064">Aspartyl protease</keyword>
<keyword evidence="3" id="KW-0378">Hydrolase</keyword>
<dbReference type="Gene3D" id="2.40.70.10">
    <property type="entry name" value="Acid Proteases"/>
    <property type="match status" value="2"/>
</dbReference>
<gene>
    <name evidence="8" type="ORF">OBBRIDRAFT_788610</name>
</gene>
<keyword evidence="6" id="KW-0732">Signal</keyword>
<dbReference type="OrthoDB" id="15189at2759"/>
<feature type="chain" id="PRO_5034160258" evidence="6">
    <location>
        <begin position="26"/>
        <end position="510"/>
    </location>
</feature>
<dbReference type="GO" id="GO:0004190">
    <property type="term" value="F:aspartic-type endopeptidase activity"/>
    <property type="evidence" value="ECO:0007669"/>
    <property type="project" value="UniProtKB-KW"/>
</dbReference>
<dbReference type="CDD" id="cd05471">
    <property type="entry name" value="pepsin_like"/>
    <property type="match status" value="1"/>
</dbReference>
<accession>A0A8E2DSZ8</accession>
<evidence type="ECO:0000313" key="8">
    <source>
        <dbReference type="EMBL" id="OCH95148.1"/>
    </source>
</evidence>
<dbReference type="PANTHER" id="PTHR47966">
    <property type="entry name" value="BETA-SITE APP-CLEAVING ENZYME, ISOFORM A-RELATED"/>
    <property type="match status" value="1"/>
</dbReference>
<name>A0A8E2DSZ8_9APHY</name>
<proteinExistence type="inferred from homology"/>
<evidence type="ECO:0000313" key="9">
    <source>
        <dbReference type="Proteomes" id="UP000250043"/>
    </source>
</evidence>
<evidence type="ECO:0000256" key="1">
    <source>
        <dbReference type="ARBA" id="ARBA00007447"/>
    </source>
</evidence>
<comment type="similarity">
    <text evidence="1 3">Belongs to the peptidase A1 family.</text>
</comment>
<dbReference type="InterPro" id="IPR033121">
    <property type="entry name" value="PEPTIDASE_A1"/>
</dbReference>
<dbReference type="PRINTS" id="PR00792">
    <property type="entry name" value="PEPSIN"/>
</dbReference>